<dbReference type="RefSeq" id="WP_141131374.1">
    <property type="nucleotide sequence ID" value="NZ_FZOJ01000007.1"/>
</dbReference>
<evidence type="ECO:0000256" key="3">
    <source>
        <dbReference type="ARBA" id="ARBA00022695"/>
    </source>
</evidence>
<evidence type="ECO:0000313" key="6">
    <source>
        <dbReference type="Proteomes" id="UP000198304"/>
    </source>
</evidence>
<reference evidence="5 6" key="1">
    <citation type="submission" date="2017-06" db="EMBL/GenBank/DDBJ databases">
        <authorList>
            <person name="Kim H.J."/>
            <person name="Triplett B.A."/>
        </authorList>
    </citation>
    <scope>NUCLEOTIDE SEQUENCE [LARGE SCALE GENOMIC DNA]</scope>
    <source>
        <strain evidence="5 6">SCA</strain>
    </source>
</reference>
<proteinExistence type="predicted"/>
<evidence type="ECO:0000256" key="1">
    <source>
        <dbReference type="ARBA" id="ARBA00012524"/>
    </source>
</evidence>
<comment type="catalytic activity">
    <reaction evidence="4">
        <text>apo-[citrate lyase ACP] + 2'-(5''-triphospho-alpha-D-ribosyl)-3'-dephospho-CoA = holo-[citrate lyase ACP] + diphosphate</text>
        <dbReference type="Rhea" id="RHEA:16333"/>
        <dbReference type="Rhea" id="RHEA-COMP:10157"/>
        <dbReference type="Rhea" id="RHEA-COMP:10158"/>
        <dbReference type="ChEBI" id="CHEBI:29999"/>
        <dbReference type="ChEBI" id="CHEBI:33019"/>
        <dbReference type="ChEBI" id="CHEBI:61378"/>
        <dbReference type="ChEBI" id="CHEBI:82683"/>
        <dbReference type="EC" id="2.7.7.61"/>
    </reaction>
</comment>
<dbReference type="NCBIfam" id="TIGR03124">
    <property type="entry name" value="citrate_citX"/>
    <property type="match status" value="1"/>
</dbReference>
<dbReference type="EC" id="2.7.7.61" evidence="1"/>
<dbReference type="OrthoDB" id="3196716at2"/>
<organism evidence="5 6">
    <name type="scientific">Anaerovirgula multivorans</name>
    <dbReference type="NCBI Taxonomy" id="312168"/>
    <lineage>
        <taxon>Bacteria</taxon>
        <taxon>Bacillati</taxon>
        <taxon>Bacillota</taxon>
        <taxon>Clostridia</taxon>
        <taxon>Peptostreptococcales</taxon>
        <taxon>Natronincolaceae</taxon>
        <taxon>Anaerovirgula</taxon>
    </lineage>
</organism>
<dbReference type="InterPro" id="IPR005551">
    <property type="entry name" value="CitX"/>
</dbReference>
<dbReference type="Pfam" id="PF03802">
    <property type="entry name" value="CitX"/>
    <property type="match status" value="1"/>
</dbReference>
<gene>
    <name evidence="5" type="ORF">SAMN05446037_100761</name>
</gene>
<evidence type="ECO:0000313" key="5">
    <source>
        <dbReference type="EMBL" id="SNS28877.1"/>
    </source>
</evidence>
<evidence type="ECO:0000256" key="4">
    <source>
        <dbReference type="ARBA" id="ARBA00048574"/>
    </source>
</evidence>
<name>A0A239D9A2_9FIRM</name>
<keyword evidence="2" id="KW-0808">Transferase</keyword>
<dbReference type="GO" id="GO:0050519">
    <property type="term" value="F:holo-citrate lyase synthase activity"/>
    <property type="evidence" value="ECO:0007669"/>
    <property type="project" value="UniProtKB-EC"/>
</dbReference>
<dbReference type="AlphaFoldDB" id="A0A239D9A2"/>
<evidence type="ECO:0000256" key="2">
    <source>
        <dbReference type="ARBA" id="ARBA00022679"/>
    </source>
</evidence>
<sequence>MNNILKAREDRYNTILDLINRYQLPVVSGKINYPGNNKNTMESLKAFGVLQQLLIARYTQHSIFTETLSGEDGKSLLMVVQLTSLEAKKTALNLETNHPLGRIFDIDVYREDGRSIGRENVGLESRRCFLCNEDARVCMRTKNHSLQQIIDGVNKLIMDICL</sequence>
<dbReference type="EMBL" id="FZOJ01000007">
    <property type="protein sequence ID" value="SNS28877.1"/>
    <property type="molecule type" value="Genomic_DNA"/>
</dbReference>
<keyword evidence="6" id="KW-1185">Reference proteome</keyword>
<dbReference type="GO" id="GO:0051191">
    <property type="term" value="P:prosthetic group biosynthetic process"/>
    <property type="evidence" value="ECO:0007669"/>
    <property type="project" value="InterPro"/>
</dbReference>
<dbReference type="Proteomes" id="UP000198304">
    <property type="component" value="Unassembled WGS sequence"/>
</dbReference>
<protein>
    <recommendedName>
        <fullName evidence="1">citrate lyase holo-[acyl-carrier protein] synthase</fullName>
        <ecNumber evidence="1">2.7.7.61</ecNumber>
    </recommendedName>
</protein>
<keyword evidence="3" id="KW-0548">Nucleotidyltransferase</keyword>
<accession>A0A239D9A2</accession>